<feature type="domain" description="OVATE" evidence="8">
    <location>
        <begin position="205"/>
        <end position="264"/>
    </location>
</feature>
<keyword evidence="5 6" id="KW-0539">Nucleus</keyword>
<comment type="caution">
    <text evidence="9">The sequence shown here is derived from an EMBL/GenBank/DDBJ whole genome shotgun (WGS) entry which is preliminary data.</text>
</comment>
<comment type="subcellular location">
    <subcellularLocation>
        <location evidence="1 6">Nucleus</location>
    </subcellularLocation>
</comment>
<evidence type="ECO:0000256" key="5">
    <source>
        <dbReference type="ARBA" id="ARBA00023242"/>
    </source>
</evidence>
<protein>
    <recommendedName>
        <fullName evidence="6">Transcription repressor</fullName>
    </recommendedName>
    <alternativeName>
        <fullName evidence="6">Ovate family protein</fullName>
    </alternativeName>
</protein>
<feature type="compositionally biased region" description="Polar residues" evidence="7">
    <location>
        <begin position="159"/>
        <end position="168"/>
    </location>
</feature>
<keyword evidence="4 6" id="KW-0804">Transcription</keyword>
<dbReference type="PANTHER" id="PTHR33057:SF224">
    <property type="entry name" value="TRANSCRIPTION REPRESSOR"/>
    <property type="match status" value="1"/>
</dbReference>
<comment type="function">
    <text evidence="6">Transcriptional repressor that regulates multiple aspects of plant growth and development.</text>
</comment>
<evidence type="ECO:0000313" key="9">
    <source>
        <dbReference type="EMBL" id="KAK1268189.1"/>
    </source>
</evidence>
<dbReference type="EMBL" id="JAUJYN010000006">
    <property type="protein sequence ID" value="KAK1268189.1"/>
    <property type="molecule type" value="Genomic_DNA"/>
</dbReference>
<feature type="region of interest" description="Disordered" evidence="7">
    <location>
        <begin position="56"/>
        <end position="89"/>
    </location>
</feature>
<accession>A0AAV9AVK8</accession>
<dbReference type="Pfam" id="PF04844">
    <property type="entry name" value="Ovate"/>
    <property type="match status" value="1"/>
</dbReference>
<evidence type="ECO:0000256" key="6">
    <source>
        <dbReference type="RuleBase" id="RU367028"/>
    </source>
</evidence>
<sequence length="333" mass="38305">MAKNFKMKISRVMTSILPPEEESPTGSNRHRRRRRRRHVSVVSVGCGCRSSLLRRLRRKPSSHQQPHPTTWHVLAATDDAPRRKVDSDDGVVEDLDRFLPSIKNRPCMEIEEKRRHGSRGGGIGGRISISNSSADNNWFSSEGDDEREDGDNDDETETLVSSTDTSSDFFKPRRRKSKKKKRRMTSSRPLVTCGMEGKVMESVAVVKRSKDPRGDFRRSMVEMILEKDMFEKRELEQLLRCFLSLNQSCHHEVIVDAFSEIWVALFCGQSMLVSCEGGKKIMQGCKEHSVVEAAYLFSDTRRHVGESREAWVRSLYKRRWNIATRSKAFYTGY</sequence>
<evidence type="ECO:0000259" key="8">
    <source>
        <dbReference type="PROSITE" id="PS51754"/>
    </source>
</evidence>
<organism evidence="9 10">
    <name type="scientific">Acorus gramineus</name>
    <name type="common">Dwarf sweet flag</name>
    <dbReference type="NCBI Taxonomy" id="55184"/>
    <lineage>
        <taxon>Eukaryota</taxon>
        <taxon>Viridiplantae</taxon>
        <taxon>Streptophyta</taxon>
        <taxon>Embryophyta</taxon>
        <taxon>Tracheophyta</taxon>
        <taxon>Spermatophyta</taxon>
        <taxon>Magnoliopsida</taxon>
        <taxon>Liliopsida</taxon>
        <taxon>Acoraceae</taxon>
        <taxon>Acorus</taxon>
    </lineage>
</organism>
<feature type="compositionally biased region" description="Basic residues" evidence="7">
    <location>
        <begin position="28"/>
        <end position="38"/>
    </location>
</feature>
<reference evidence="9" key="2">
    <citation type="submission" date="2023-06" db="EMBL/GenBank/DDBJ databases">
        <authorList>
            <person name="Ma L."/>
            <person name="Liu K.-W."/>
            <person name="Li Z."/>
            <person name="Hsiao Y.-Y."/>
            <person name="Qi Y."/>
            <person name="Fu T."/>
            <person name="Tang G."/>
            <person name="Zhang D."/>
            <person name="Sun W.-H."/>
            <person name="Liu D.-K."/>
            <person name="Li Y."/>
            <person name="Chen G.-Z."/>
            <person name="Liu X.-D."/>
            <person name="Liao X.-Y."/>
            <person name="Jiang Y.-T."/>
            <person name="Yu X."/>
            <person name="Hao Y."/>
            <person name="Huang J."/>
            <person name="Zhao X.-W."/>
            <person name="Ke S."/>
            <person name="Chen Y.-Y."/>
            <person name="Wu W.-L."/>
            <person name="Hsu J.-L."/>
            <person name="Lin Y.-F."/>
            <person name="Huang M.-D."/>
            <person name="Li C.-Y."/>
            <person name="Huang L."/>
            <person name="Wang Z.-W."/>
            <person name="Zhao X."/>
            <person name="Zhong W.-Y."/>
            <person name="Peng D.-H."/>
            <person name="Ahmad S."/>
            <person name="Lan S."/>
            <person name="Zhang J.-S."/>
            <person name="Tsai W.-C."/>
            <person name="Van De Peer Y."/>
            <person name="Liu Z.-J."/>
        </authorList>
    </citation>
    <scope>NUCLEOTIDE SEQUENCE</scope>
    <source>
        <strain evidence="9">SCP</strain>
        <tissue evidence="9">Leaves</tissue>
    </source>
</reference>
<dbReference type="Proteomes" id="UP001179952">
    <property type="component" value="Unassembled WGS sequence"/>
</dbReference>
<dbReference type="NCBIfam" id="TIGR01568">
    <property type="entry name" value="A_thal_3678"/>
    <property type="match status" value="1"/>
</dbReference>
<evidence type="ECO:0000256" key="7">
    <source>
        <dbReference type="SAM" id="MobiDB-lite"/>
    </source>
</evidence>
<dbReference type="GO" id="GO:0045892">
    <property type="term" value="P:negative regulation of DNA-templated transcription"/>
    <property type="evidence" value="ECO:0007669"/>
    <property type="project" value="UniProtKB-UniRule"/>
</dbReference>
<reference evidence="9" key="1">
    <citation type="journal article" date="2023" name="Nat. Commun.">
        <title>Diploid and tetraploid genomes of Acorus and the evolution of monocots.</title>
        <authorList>
            <person name="Ma L."/>
            <person name="Liu K.W."/>
            <person name="Li Z."/>
            <person name="Hsiao Y.Y."/>
            <person name="Qi Y."/>
            <person name="Fu T."/>
            <person name="Tang G.D."/>
            <person name="Zhang D."/>
            <person name="Sun W.H."/>
            <person name="Liu D.K."/>
            <person name="Li Y."/>
            <person name="Chen G.Z."/>
            <person name="Liu X.D."/>
            <person name="Liao X.Y."/>
            <person name="Jiang Y.T."/>
            <person name="Yu X."/>
            <person name="Hao Y."/>
            <person name="Huang J."/>
            <person name="Zhao X.W."/>
            <person name="Ke S."/>
            <person name="Chen Y.Y."/>
            <person name="Wu W.L."/>
            <person name="Hsu J.L."/>
            <person name="Lin Y.F."/>
            <person name="Huang M.D."/>
            <person name="Li C.Y."/>
            <person name="Huang L."/>
            <person name="Wang Z.W."/>
            <person name="Zhao X."/>
            <person name="Zhong W.Y."/>
            <person name="Peng D.H."/>
            <person name="Ahmad S."/>
            <person name="Lan S."/>
            <person name="Zhang J.S."/>
            <person name="Tsai W.C."/>
            <person name="Van de Peer Y."/>
            <person name="Liu Z.J."/>
        </authorList>
    </citation>
    <scope>NUCLEOTIDE SEQUENCE</scope>
    <source>
        <strain evidence="9">SCP</strain>
    </source>
</reference>
<evidence type="ECO:0000313" key="10">
    <source>
        <dbReference type="Proteomes" id="UP001179952"/>
    </source>
</evidence>
<dbReference type="InterPro" id="IPR038933">
    <property type="entry name" value="Ovate"/>
</dbReference>
<evidence type="ECO:0000256" key="1">
    <source>
        <dbReference type="ARBA" id="ARBA00004123"/>
    </source>
</evidence>
<evidence type="ECO:0000256" key="4">
    <source>
        <dbReference type="ARBA" id="ARBA00023163"/>
    </source>
</evidence>
<keyword evidence="10" id="KW-1185">Reference proteome</keyword>
<feature type="region of interest" description="Disordered" evidence="7">
    <location>
        <begin position="109"/>
        <end position="187"/>
    </location>
</feature>
<keyword evidence="2 6" id="KW-0678">Repressor</keyword>
<name>A0AAV9AVK8_ACOGR</name>
<dbReference type="PROSITE" id="PS51754">
    <property type="entry name" value="OVATE"/>
    <property type="match status" value="1"/>
</dbReference>
<gene>
    <name evidence="9" type="ORF">QJS04_geneDACA005399</name>
</gene>
<dbReference type="PANTHER" id="PTHR33057">
    <property type="entry name" value="TRANSCRIPTION REPRESSOR OFP7-RELATED"/>
    <property type="match status" value="1"/>
</dbReference>
<dbReference type="AlphaFoldDB" id="A0AAV9AVK8"/>
<dbReference type="GO" id="GO:0005634">
    <property type="term" value="C:nucleus"/>
    <property type="evidence" value="ECO:0007669"/>
    <property type="project" value="UniProtKB-SubCell"/>
</dbReference>
<keyword evidence="3 6" id="KW-0805">Transcription regulation</keyword>
<evidence type="ECO:0000256" key="2">
    <source>
        <dbReference type="ARBA" id="ARBA00022491"/>
    </source>
</evidence>
<evidence type="ECO:0000256" key="3">
    <source>
        <dbReference type="ARBA" id="ARBA00023015"/>
    </source>
</evidence>
<feature type="compositionally biased region" description="Basic residues" evidence="7">
    <location>
        <begin position="172"/>
        <end position="185"/>
    </location>
</feature>
<feature type="region of interest" description="Disordered" evidence="7">
    <location>
        <begin position="1"/>
        <end position="38"/>
    </location>
</feature>
<feature type="compositionally biased region" description="Acidic residues" evidence="7">
    <location>
        <begin position="142"/>
        <end position="157"/>
    </location>
</feature>
<proteinExistence type="predicted"/>
<dbReference type="InterPro" id="IPR006458">
    <property type="entry name" value="Ovate_C"/>
</dbReference>